<dbReference type="PANTHER" id="PTHR43861:SF3">
    <property type="entry name" value="PUTATIVE (AFU_ORTHOLOGUE AFUA_2G14390)-RELATED"/>
    <property type="match status" value="1"/>
</dbReference>
<name>A0ABP7T9F3_9FLAO</name>
<sequence length="199" mass="22680">MIDFWNERYAEEEYAYGWQPNAFFKDSIAEIPKGKILFPAEGEGRNAVFAAQLGYEVYAFDISKEGKIKADKLAQKYDVTLDYRVGNLEALNYPENYFDAVILIYAHVPAEVRTAFCQHLLRLLKPNGQIIFEGFSQEQLNYTSGGPKNSEMLFSESQVKHDFPNVAFDSLSTEVISLDEGKYHHGLGSVVRFRARKLS</sequence>
<accession>A0ABP7T9F3</accession>
<dbReference type="Pfam" id="PF08241">
    <property type="entry name" value="Methyltransf_11"/>
    <property type="match status" value="1"/>
</dbReference>
<keyword evidence="1" id="KW-0808">Transferase</keyword>
<dbReference type="GO" id="GO:0032259">
    <property type="term" value="P:methylation"/>
    <property type="evidence" value="ECO:0007669"/>
    <property type="project" value="UniProtKB-KW"/>
</dbReference>
<dbReference type="PANTHER" id="PTHR43861">
    <property type="entry name" value="TRANS-ACONITATE 2-METHYLTRANSFERASE-RELATED"/>
    <property type="match status" value="1"/>
</dbReference>
<evidence type="ECO:0000313" key="4">
    <source>
        <dbReference type="Proteomes" id="UP001500968"/>
    </source>
</evidence>
<organism evidence="3 4">
    <name type="scientific">Flavobacterium cheonhonense</name>
    <dbReference type="NCBI Taxonomy" id="706185"/>
    <lineage>
        <taxon>Bacteria</taxon>
        <taxon>Pseudomonadati</taxon>
        <taxon>Bacteroidota</taxon>
        <taxon>Flavobacteriia</taxon>
        <taxon>Flavobacteriales</taxon>
        <taxon>Flavobacteriaceae</taxon>
        <taxon>Flavobacterium</taxon>
    </lineage>
</organism>
<dbReference type="SUPFAM" id="SSF53335">
    <property type="entry name" value="S-adenosyl-L-methionine-dependent methyltransferases"/>
    <property type="match status" value="1"/>
</dbReference>
<dbReference type="CDD" id="cd02440">
    <property type="entry name" value="AdoMet_MTases"/>
    <property type="match status" value="1"/>
</dbReference>
<evidence type="ECO:0000313" key="3">
    <source>
        <dbReference type="EMBL" id="GAA4022755.1"/>
    </source>
</evidence>
<dbReference type="GO" id="GO:0008168">
    <property type="term" value="F:methyltransferase activity"/>
    <property type="evidence" value="ECO:0007669"/>
    <property type="project" value="UniProtKB-KW"/>
</dbReference>
<dbReference type="InterPro" id="IPR013216">
    <property type="entry name" value="Methyltransf_11"/>
</dbReference>
<feature type="domain" description="Methyltransferase type 11" evidence="2">
    <location>
        <begin position="42"/>
        <end position="132"/>
    </location>
</feature>
<keyword evidence="4" id="KW-1185">Reference proteome</keyword>
<keyword evidence="3" id="KW-0489">Methyltransferase</keyword>
<protein>
    <submittedName>
        <fullName evidence="3">Class I SAM-dependent methyltransferase</fullName>
    </submittedName>
</protein>
<gene>
    <name evidence="3" type="ORF">GCM10022386_02110</name>
</gene>
<dbReference type="InterPro" id="IPR029063">
    <property type="entry name" value="SAM-dependent_MTases_sf"/>
</dbReference>
<comment type="caution">
    <text evidence="3">The sequence shown here is derived from an EMBL/GenBank/DDBJ whole genome shotgun (WGS) entry which is preliminary data.</text>
</comment>
<dbReference type="Proteomes" id="UP001500968">
    <property type="component" value="Unassembled WGS sequence"/>
</dbReference>
<proteinExistence type="predicted"/>
<dbReference type="RefSeq" id="WP_324691916.1">
    <property type="nucleotide sequence ID" value="NZ_BAABCR010000003.1"/>
</dbReference>
<reference evidence="4" key="1">
    <citation type="journal article" date="2019" name="Int. J. Syst. Evol. Microbiol.">
        <title>The Global Catalogue of Microorganisms (GCM) 10K type strain sequencing project: providing services to taxonomists for standard genome sequencing and annotation.</title>
        <authorList>
            <consortium name="The Broad Institute Genomics Platform"/>
            <consortium name="The Broad Institute Genome Sequencing Center for Infectious Disease"/>
            <person name="Wu L."/>
            <person name="Ma J."/>
        </authorList>
    </citation>
    <scope>NUCLEOTIDE SEQUENCE [LARGE SCALE GENOMIC DNA]</scope>
    <source>
        <strain evidence="4">JCM 17064</strain>
    </source>
</reference>
<evidence type="ECO:0000259" key="2">
    <source>
        <dbReference type="Pfam" id="PF08241"/>
    </source>
</evidence>
<dbReference type="EMBL" id="BAABCR010000003">
    <property type="protein sequence ID" value="GAA4022755.1"/>
    <property type="molecule type" value="Genomic_DNA"/>
</dbReference>
<evidence type="ECO:0000256" key="1">
    <source>
        <dbReference type="ARBA" id="ARBA00022679"/>
    </source>
</evidence>
<dbReference type="Gene3D" id="3.40.50.150">
    <property type="entry name" value="Vaccinia Virus protein VP39"/>
    <property type="match status" value="1"/>
</dbReference>